<dbReference type="PANTHER" id="PTHR33103:SF19">
    <property type="entry name" value="OS09G0544700 PROTEIN"/>
    <property type="match status" value="1"/>
</dbReference>
<sequence>MTSKSKVSLKLLIDTKGKRVLFAEAGKEFVDFLIHILSLPVGTVINLLKKQELDGSLAHLYESIENLSDSYLQPNQTKDNLLKPVSSVSGSVCWKRVDQF</sequence>
<organism evidence="1 2">
    <name type="scientific">Castilleja foliolosa</name>
    <dbReference type="NCBI Taxonomy" id="1961234"/>
    <lineage>
        <taxon>Eukaryota</taxon>
        <taxon>Viridiplantae</taxon>
        <taxon>Streptophyta</taxon>
        <taxon>Embryophyta</taxon>
        <taxon>Tracheophyta</taxon>
        <taxon>Spermatophyta</taxon>
        <taxon>Magnoliopsida</taxon>
        <taxon>eudicotyledons</taxon>
        <taxon>Gunneridae</taxon>
        <taxon>Pentapetalae</taxon>
        <taxon>asterids</taxon>
        <taxon>lamiids</taxon>
        <taxon>Lamiales</taxon>
        <taxon>Orobanchaceae</taxon>
        <taxon>Pedicularideae</taxon>
        <taxon>Castillejinae</taxon>
        <taxon>Castilleja</taxon>
    </lineage>
</organism>
<gene>
    <name evidence="1" type="ORF">CASFOL_035011</name>
</gene>
<evidence type="ECO:0000313" key="2">
    <source>
        <dbReference type="Proteomes" id="UP001632038"/>
    </source>
</evidence>
<dbReference type="AlphaFoldDB" id="A0ABD3BS52"/>
<protein>
    <recommendedName>
        <fullName evidence="3">DUF674 domain-containing protein</fullName>
    </recommendedName>
</protein>
<evidence type="ECO:0000313" key="1">
    <source>
        <dbReference type="EMBL" id="KAL3620099.1"/>
    </source>
</evidence>
<dbReference type="Proteomes" id="UP001632038">
    <property type="component" value="Unassembled WGS sequence"/>
</dbReference>
<evidence type="ECO:0008006" key="3">
    <source>
        <dbReference type="Google" id="ProtNLM"/>
    </source>
</evidence>
<comment type="caution">
    <text evidence="1">The sequence shown here is derived from an EMBL/GenBank/DDBJ whole genome shotgun (WGS) entry which is preliminary data.</text>
</comment>
<dbReference type="InterPro" id="IPR007750">
    <property type="entry name" value="DUF674"/>
</dbReference>
<reference evidence="2" key="1">
    <citation type="journal article" date="2024" name="IScience">
        <title>Strigolactones Initiate the Formation of Haustorium-like Structures in Castilleja.</title>
        <authorList>
            <person name="Buerger M."/>
            <person name="Peterson D."/>
            <person name="Chory J."/>
        </authorList>
    </citation>
    <scope>NUCLEOTIDE SEQUENCE [LARGE SCALE GENOMIC DNA]</scope>
</reference>
<dbReference type="EMBL" id="JAVIJP010000066">
    <property type="protein sequence ID" value="KAL3620099.1"/>
    <property type="molecule type" value="Genomic_DNA"/>
</dbReference>
<accession>A0ABD3BS52</accession>
<dbReference type="PANTHER" id="PTHR33103">
    <property type="entry name" value="OS01G0153900 PROTEIN"/>
    <property type="match status" value="1"/>
</dbReference>
<keyword evidence="2" id="KW-1185">Reference proteome</keyword>
<name>A0ABD3BS52_9LAMI</name>
<dbReference type="Pfam" id="PF05056">
    <property type="entry name" value="DUF674"/>
    <property type="match status" value="1"/>
</dbReference>
<proteinExistence type="predicted"/>